<evidence type="ECO:0000256" key="2">
    <source>
        <dbReference type="ARBA" id="ARBA00022801"/>
    </source>
</evidence>
<dbReference type="InterPro" id="IPR027417">
    <property type="entry name" value="P-loop_NTPase"/>
</dbReference>
<feature type="region of interest" description="Disordered" evidence="5">
    <location>
        <begin position="476"/>
        <end position="503"/>
    </location>
</feature>
<evidence type="ECO:0000256" key="4">
    <source>
        <dbReference type="ARBA" id="ARBA00022840"/>
    </source>
</evidence>
<dbReference type="EMBL" id="CAFBPM010000004">
    <property type="protein sequence ID" value="CAB5015158.1"/>
    <property type="molecule type" value="Genomic_DNA"/>
</dbReference>
<dbReference type="InterPro" id="IPR014016">
    <property type="entry name" value="UvrD-like_ATP-bd"/>
</dbReference>
<dbReference type="GO" id="GO:0043138">
    <property type="term" value="F:3'-5' DNA helicase activity"/>
    <property type="evidence" value="ECO:0007669"/>
    <property type="project" value="TreeGrafter"/>
</dbReference>
<reference evidence="8" key="1">
    <citation type="submission" date="2020-05" db="EMBL/GenBank/DDBJ databases">
        <authorList>
            <person name="Chiriac C."/>
            <person name="Salcher M."/>
            <person name="Ghai R."/>
            <person name="Kavagutti S V."/>
        </authorList>
    </citation>
    <scope>NUCLEOTIDE SEQUENCE</scope>
</reference>
<evidence type="ECO:0000259" key="6">
    <source>
        <dbReference type="PROSITE" id="PS51198"/>
    </source>
</evidence>
<accession>A0A6J7EAW2</accession>
<dbReference type="Pfam" id="PF13245">
    <property type="entry name" value="AAA_19"/>
    <property type="match status" value="1"/>
</dbReference>
<feature type="compositionally biased region" description="Basic and acidic residues" evidence="5">
    <location>
        <begin position="482"/>
        <end position="492"/>
    </location>
</feature>
<dbReference type="GO" id="GO:0016787">
    <property type="term" value="F:hydrolase activity"/>
    <property type="evidence" value="ECO:0007669"/>
    <property type="project" value="UniProtKB-KW"/>
</dbReference>
<dbReference type="PANTHER" id="PTHR11070:SF45">
    <property type="entry name" value="DNA 3'-5' HELICASE"/>
    <property type="match status" value="1"/>
</dbReference>
<name>A0A6J7EAW2_9ZZZZ</name>
<dbReference type="GO" id="GO:0003677">
    <property type="term" value="F:DNA binding"/>
    <property type="evidence" value="ECO:0007669"/>
    <property type="project" value="InterPro"/>
</dbReference>
<dbReference type="EMBL" id="CAFABE010000108">
    <property type="protein sequence ID" value="CAB4834086.1"/>
    <property type="molecule type" value="Genomic_DNA"/>
</dbReference>
<sequence>MGSESEIVEEQGFLDRAYEALDAMRDEAQAMLDGVLDTGRGGTFQSRTERDIVVRTSMARLEQLEVGDQALTFGRIDVASENGNDPEIFHIGRLAVSDQRHEPLIVDWRAPVAEPFYRATGLEPQGLVRRRHLAVNKREVVGVEDEVFVGPASANGSRSHTNDDGSSLTDGMMLGGPGALLAALGQARTGQMGDIVGTIQREQDEIIRAPLPGILMVQGGPGTGKTAVALHRAAYLLYTHRFPLERQGVLVVGPNPLFLRYIEQVLPSLGETGVTLSTISGLVSEVRVTAQEPEIVERLKGDPRMVRVMSRAVRTRQRPLKEDLPLPFGASTLRLKANETADIIARARKRPGTHNARRRFLESEVCLRLAEQFQTRRGADINDEEFNIEEFSAQVRQIPELKEAFRKMWPRLSPHETLHDLFGAPALIRVAGEGVLSADECALLFRERSSHLDDVPWTSADAALVDELRTVLGPRRGAKEKKKTERRDEEAWPKGLDGSESERLVRSDDEVRAFGHIVVDEIQDLSPMQLRMLARRSLSGSMTLVGDIAQATGPLAPKSWDDIVAHLGAKKPPHMVELTVSYRTPAEVIALSSEVLAAADVGLEAPQPVRSSGHLPVIEQVPAGQLAASVVAAAREESALVSPGHVAILAPRSLLATLRAAFEEASLEVVDPRAHGGPGLSAQMVLLPVDEANGLEFDGVVVVEPAEIASRGAQNEGSGASSTSRGLRTLYVAMTRPTRRLRIVGTQPFPVPVPPGVLATESSLSLPRVTLT</sequence>
<gene>
    <name evidence="7" type="ORF">UFOPK3164_01575</name>
    <name evidence="8" type="ORF">UFOPK3427_01257</name>
    <name evidence="9" type="ORF">UFOPK4112_00545</name>
</gene>
<feature type="domain" description="UvrD-like helicase ATP-binding" evidence="6">
    <location>
        <begin position="198"/>
        <end position="585"/>
    </location>
</feature>
<proteinExistence type="predicted"/>
<dbReference type="Gene3D" id="3.40.50.300">
    <property type="entry name" value="P-loop containing nucleotide triphosphate hydrolases"/>
    <property type="match status" value="3"/>
</dbReference>
<evidence type="ECO:0000256" key="5">
    <source>
        <dbReference type="SAM" id="MobiDB-lite"/>
    </source>
</evidence>
<keyword evidence="1" id="KW-0547">Nucleotide-binding</keyword>
<evidence type="ECO:0000313" key="8">
    <source>
        <dbReference type="EMBL" id="CAB4878024.1"/>
    </source>
</evidence>
<dbReference type="GO" id="GO:0005829">
    <property type="term" value="C:cytosol"/>
    <property type="evidence" value="ECO:0007669"/>
    <property type="project" value="TreeGrafter"/>
</dbReference>
<dbReference type="InterPro" id="IPR000212">
    <property type="entry name" value="DNA_helicase_UvrD/REP"/>
</dbReference>
<dbReference type="EMBL" id="CAFBLT010000001">
    <property type="protein sequence ID" value="CAB4878024.1"/>
    <property type="molecule type" value="Genomic_DNA"/>
</dbReference>
<dbReference type="GO" id="GO:0005524">
    <property type="term" value="F:ATP binding"/>
    <property type="evidence" value="ECO:0007669"/>
    <property type="project" value="UniProtKB-KW"/>
</dbReference>
<keyword evidence="2" id="KW-0378">Hydrolase</keyword>
<protein>
    <submittedName>
        <fullName evidence="8">Unannotated protein</fullName>
    </submittedName>
</protein>
<evidence type="ECO:0000256" key="1">
    <source>
        <dbReference type="ARBA" id="ARBA00022741"/>
    </source>
</evidence>
<dbReference type="PROSITE" id="PS51198">
    <property type="entry name" value="UVRD_HELICASE_ATP_BIND"/>
    <property type="match status" value="1"/>
</dbReference>
<keyword evidence="4" id="KW-0067">ATP-binding</keyword>
<dbReference type="SUPFAM" id="SSF52540">
    <property type="entry name" value="P-loop containing nucleoside triphosphate hydrolases"/>
    <property type="match status" value="1"/>
</dbReference>
<dbReference type="PANTHER" id="PTHR11070">
    <property type="entry name" value="UVRD / RECB / PCRA DNA HELICASE FAMILY MEMBER"/>
    <property type="match status" value="1"/>
</dbReference>
<evidence type="ECO:0000313" key="7">
    <source>
        <dbReference type="EMBL" id="CAB4834086.1"/>
    </source>
</evidence>
<evidence type="ECO:0000313" key="9">
    <source>
        <dbReference type="EMBL" id="CAB5015158.1"/>
    </source>
</evidence>
<evidence type="ECO:0000256" key="3">
    <source>
        <dbReference type="ARBA" id="ARBA00022806"/>
    </source>
</evidence>
<keyword evidence="3" id="KW-0347">Helicase</keyword>
<dbReference type="GO" id="GO:0000725">
    <property type="term" value="P:recombinational repair"/>
    <property type="evidence" value="ECO:0007669"/>
    <property type="project" value="TreeGrafter"/>
</dbReference>
<organism evidence="8">
    <name type="scientific">freshwater metagenome</name>
    <dbReference type="NCBI Taxonomy" id="449393"/>
    <lineage>
        <taxon>unclassified sequences</taxon>
        <taxon>metagenomes</taxon>
        <taxon>ecological metagenomes</taxon>
    </lineage>
</organism>
<dbReference type="AlphaFoldDB" id="A0A6J7EAW2"/>